<evidence type="ECO:0000256" key="2">
    <source>
        <dbReference type="ARBA" id="ARBA00009298"/>
    </source>
</evidence>
<protein>
    <submittedName>
        <fullName evidence="11">Methyltransferase</fullName>
    </submittedName>
</protein>
<evidence type="ECO:0000259" key="8">
    <source>
        <dbReference type="Pfam" id="PF02308"/>
    </source>
</evidence>
<comment type="similarity">
    <text evidence="2">Belongs to the MgtC/SapB family.</text>
</comment>
<feature type="domain" description="MgtC-like C-terminal" evidence="9">
    <location>
        <begin position="162"/>
        <end position="238"/>
    </location>
</feature>
<feature type="transmembrane region" description="Helical" evidence="7">
    <location>
        <begin position="49"/>
        <end position="67"/>
    </location>
</feature>
<evidence type="ECO:0000256" key="3">
    <source>
        <dbReference type="ARBA" id="ARBA00022475"/>
    </source>
</evidence>
<dbReference type="Proteomes" id="UP001165663">
    <property type="component" value="Unassembled WGS sequence"/>
</dbReference>
<dbReference type="Pfam" id="PF02308">
    <property type="entry name" value="MgtC"/>
    <property type="match status" value="1"/>
</dbReference>
<name>A0A9P3Q360_9MYCO</name>
<feature type="transmembrane region" description="Helical" evidence="7">
    <location>
        <begin position="106"/>
        <end position="139"/>
    </location>
</feature>
<dbReference type="EMBL" id="BRZI01000001">
    <property type="protein sequence ID" value="GLD28310.1"/>
    <property type="molecule type" value="Genomic_DNA"/>
</dbReference>
<evidence type="ECO:0000256" key="4">
    <source>
        <dbReference type="ARBA" id="ARBA00022692"/>
    </source>
</evidence>
<dbReference type="InterPro" id="IPR048640">
    <property type="entry name" value="MgtC-like_C"/>
</dbReference>
<evidence type="ECO:0000313" key="10">
    <source>
        <dbReference type="EMBL" id="GLB82984.1"/>
    </source>
</evidence>
<dbReference type="Gene3D" id="3.30.70.260">
    <property type="match status" value="1"/>
</dbReference>
<dbReference type="PANTHER" id="PTHR33778:SF3">
    <property type="entry name" value="PROTEIN MGTC"/>
    <property type="match status" value="1"/>
</dbReference>
<evidence type="ECO:0000256" key="5">
    <source>
        <dbReference type="ARBA" id="ARBA00022989"/>
    </source>
</evidence>
<gene>
    <name evidence="11" type="primary">mgtC</name>
    <name evidence="11" type="ORF">Mkiyose1413_01930</name>
    <name evidence="10" type="ORF">SRL2020028_22400</name>
</gene>
<keyword evidence="3" id="KW-1003">Cell membrane</keyword>
<feature type="domain" description="MgtC/SapB/SrpB/YhiD N-terminal" evidence="8">
    <location>
        <begin position="25"/>
        <end position="145"/>
    </location>
</feature>
<feature type="transmembrane region" description="Helical" evidence="7">
    <location>
        <begin position="76"/>
        <end position="94"/>
    </location>
</feature>
<keyword evidence="12" id="KW-1185">Reference proteome</keyword>
<dbReference type="AlphaFoldDB" id="A0A9P3Q360"/>
<evidence type="ECO:0000313" key="11">
    <source>
        <dbReference type="EMBL" id="GLD28310.1"/>
    </source>
</evidence>
<keyword evidence="11" id="KW-0808">Transferase</keyword>
<sequence>MPFRNRERGAGTVHTLTNAEFALRLAVGLGCGALIGFERQWRARMAGLRTNALVATGATLFVLYAVATEDTSATRVASYVVSGIGFLGGGVILREGANVRGLNTAATLWCSAAVGVLAASGHLVFALIATGTVVLIHLLGRPLGRLIDHDNSGDDDEGLEPYQVQVICRPKSAKYARAQIVQHTRSNDIILRGIHTGASGEDNITLTAHVLLDGHSPARLENLVAELSLQPGVHAVHWYAGETSAAGLPAPQSD</sequence>
<dbReference type="GO" id="GO:0032259">
    <property type="term" value="P:methylation"/>
    <property type="evidence" value="ECO:0007669"/>
    <property type="project" value="UniProtKB-KW"/>
</dbReference>
<dbReference type="GO" id="GO:0005886">
    <property type="term" value="C:plasma membrane"/>
    <property type="evidence" value="ECO:0007669"/>
    <property type="project" value="UniProtKB-SubCell"/>
</dbReference>
<keyword evidence="6 7" id="KW-0472">Membrane</keyword>
<evidence type="ECO:0000313" key="12">
    <source>
        <dbReference type="Proteomes" id="UP001064782"/>
    </source>
</evidence>
<accession>A0A9P3Q360</accession>
<reference evidence="11" key="1">
    <citation type="submission" date="2022-08" db="EMBL/GenBank/DDBJ databases">
        <title>Mycobacterium kiyosense sp. nov., scotochromogenic slow-glowing species isolated from respiratory specimens.</title>
        <authorList>
            <person name="Fukano H."/>
            <person name="Kazumi Y."/>
            <person name="Sakagami N."/>
            <person name="Ato M."/>
            <person name="Mitarai S."/>
            <person name="Hoshino Y."/>
        </authorList>
    </citation>
    <scope>NUCLEOTIDE SEQUENCE</scope>
    <source>
        <strain evidence="11">1413</strain>
        <strain evidence="10">SRL2020-028</strain>
    </source>
</reference>
<evidence type="ECO:0000256" key="7">
    <source>
        <dbReference type="SAM" id="Phobius"/>
    </source>
</evidence>
<dbReference type="InterPro" id="IPR003416">
    <property type="entry name" value="MgtC/SapB/SrpB/YhiD_fam"/>
</dbReference>
<evidence type="ECO:0000256" key="6">
    <source>
        <dbReference type="ARBA" id="ARBA00023136"/>
    </source>
</evidence>
<keyword evidence="11" id="KW-0489">Methyltransferase</keyword>
<dbReference type="GO" id="GO:0008168">
    <property type="term" value="F:methyltransferase activity"/>
    <property type="evidence" value="ECO:0007669"/>
    <property type="project" value="UniProtKB-KW"/>
</dbReference>
<evidence type="ECO:0000259" key="9">
    <source>
        <dbReference type="Pfam" id="PF21770"/>
    </source>
</evidence>
<dbReference type="EMBL" id="BRXE01000018">
    <property type="protein sequence ID" value="GLB82984.1"/>
    <property type="molecule type" value="Genomic_DNA"/>
</dbReference>
<comment type="subcellular location">
    <subcellularLocation>
        <location evidence="1">Cell membrane</location>
        <topology evidence="1">Multi-pass membrane protein</topology>
    </subcellularLocation>
</comment>
<organism evidence="11 12">
    <name type="scientific">Mycobacterium kiyosense</name>
    <dbReference type="NCBI Taxonomy" id="2871094"/>
    <lineage>
        <taxon>Bacteria</taxon>
        <taxon>Bacillati</taxon>
        <taxon>Actinomycetota</taxon>
        <taxon>Actinomycetes</taxon>
        <taxon>Mycobacteriales</taxon>
        <taxon>Mycobacteriaceae</taxon>
        <taxon>Mycobacterium</taxon>
    </lineage>
</organism>
<proteinExistence type="inferred from homology"/>
<dbReference type="PANTHER" id="PTHR33778">
    <property type="entry name" value="PROTEIN MGTC"/>
    <property type="match status" value="1"/>
</dbReference>
<dbReference type="Proteomes" id="UP001064782">
    <property type="component" value="Unassembled WGS sequence"/>
</dbReference>
<dbReference type="PRINTS" id="PR01837">
    <property type="entry name" value="MGTCSAPBPROT"/>
</dbReference>
<dbReference type="Pfam" id="PF21770">
    <property type="entry name" value="MgtC_SapB_C"/>
    <property type="match status" value="1"/>
</dbReference>
<dbReference type="InterPro" id="IPR049177">
    <property type="entry name" value="MgtC_SapB_SrpB_YhiD_N"/>
</dbReference>
<evidence type="ECO:0000256" key="1">
    <source>
        <dbReference type="ARBA" id="ARBA00004651"/>
    </source>
</evidence>
<comment type="caution">
    <text evidence="11">The sequence shown here is derived from an EMBL/GenBank/DDBJ whole genome shotgun (WGS) entry which is preliminary data.</text>
</comment>
<keyword evidence="4 7" id="KW-0812">Transmembrane</keyword>
<keyword evidence="5 7" id="KW-1133">Transmembrane helix</keyword>